<feature type="coiled-coil region" evidence="1">
    <location>
        <begin position="20"/>
        <end position="47"/>
    </location>
</feature>
<evidence type="ECO:0000313" key="2">
    <source>
        <dbReference type="EMBL" id="KKN88310.1"/>
    </source>
</evidence>
<comment type="caution">
    <text evidence="2">The sequence shown here is derived from an EMBL/GenBank/DDBJ whole genome shotgun (WGS) entry which is preliminary data.</text>
</comment>
<dbReference type="CDD" id="cd00267">
    <property type="entry name" value="ABC_ATPase"/>
    <property type="match status" value="1"/>
</dbReference>
<protein>
    <recommendedName>
        <fullName evidence="3">RecF/RecN/SMC N-terminal domain-containing protein</fullName>
    </recommendedName>
</protein>
<dbReference type="Gene3D" id="3.40.50.300">
    <property type="entry name" value="P-loop containing nucleotide triphosphate hydrolases"/>
    <property type="match status" value="1"/>
</dbReference>
<gene>
    <name evidence="2" type="ORF">LCGC14_0248720</name>
</gene>
<dbReference type="SUPFAM" id="SSF52540">
    <property type="entry name" value="P-loop containing nucleoside triphosphate hydrolases"/>
    <property type="match status" value="1"/>
</dbReference>
<evidence type="ECO:0000256" key="1">
    <source>
        <dbReference type="SAM" id="Coils"/>
    </source>
</evidence>
<proteinExistence type="predicted"/>
<dbReference type="EMBL" id="LAZR01000129">
    <property type="protein sequence ID" value="KKN88310.1"/>
    <property type="molecule type" value="Genomic_DNA"/>
</dbReference>
<sequence>MTNAELDIYRRRVTEAVITHKTAKKSLQQTKLELKQAIQTRDEIEQTQSIFQHVAQAVQQSVHNKIAGVVSRCLETIFDEPYEFRITFERKRGRTEAKLSFVRNGMEVDPMTASGGGVIDVAAFALRLACLILAKPQQRRLIILDEPFKYLSLEFRYRVKELLMGLAKEMKVQFLMVTHFRELECGTVIELE</sequence>
<keyword evidence="1" id="KW-0175">Coiled coil</keyword>
<evidence type="ECO:0008006" key="3">
    <source>
        <dbReference type="Google" id="ProtNLM"/>
    </source>
</evidence>
<accession>A0A0F9U523</accession>
<organism evidence="2">
    <name type="scientific">marine sediment metagenome</name>
    <dbReference type="NCBI Taxonomy" id="412755"/>
    <lineage>
        <taxon>unclassified sequences</taxon>
        <taxon>metagenomes</taxon>
        <taxon>ecological metagenomes</taxon>
    </lineage>
</organism>
<name>A0A0F9U523_9ZZZZ</name>
<dbReference type="InterPro" id="IPR027417">
    <property type="entry name" value="P-loop_NTPase"/>
</dbReference>
<reference evidence="2" key="1">
    <citation type="journal article" date="2015" name="Nature">
        <title>Complex archaea that bridge the gap between prokaryotes and eukaryotes.</title>
        <authorList>
            <person name="Spang A."/>
            <person name="Saw J.H."/>
            <person name="Jorgensen S.L."/>
            <person name="Zaremba-Niedzwiedzka K."/>
            <person name="Martijn J."/>
            <person name="Lind A.E."/>
            <person name="van Eijk R."/>
            <person name="Schleper C."/>
            <person name="Guy L."/>
            <person name="Ettema T.J."/>
        </authorList>
    </citation>
    <scope>NUCLEOTIDE SEQUENCE</scope>
</reference>
<dbReference type="AlphaFoldDB" id="A0A0F9U523"/>